<evidence type="ECO:0000256" key="5">
    <source>
        <dbReference type="SAM" id="MobiDB-lite"/>
    </source>
</evidence>
<protein>
    <recommendedName>
        <fullName evidence="8">High mobility group nucleosome-binding domain-containing protein 3</fullName>
    </recommendedName>
</protein>
<comment type="similarity">
    <text evidence="2">Belongs to the HMGN family.</text>
</comment>
<evidence type="ECO:0008006" key="8">
    <source>
        <dbReference type="Google" id="ProtNLM"/>
    </source>
</evidence>
<evidence type="ECO:0000256" key="1">
    <source>
        <dbReference type="ARBA" id="ARBA00004123"/>
    </source>
</evidence>
<reference evidence="6" key="3">
    <citation type="submission" date="2025-09" db="UniProtKB">
        <authorList>
            <consortium name="Ensembl"/>
        </authorList>
    </citation>
    <scope>IDENTIFICATION</scope>
</reference>
<feature type="compositionally biased region" description="Basic and acidic residues" evidence="5">
    <location>
        <begin position="134"/>
        <end position="143"/>
    </location>
</feature>
<dbReference type="Ensembl" id="ENSBGRT00000008082.1">
    <property type="protein sequence ID" value="ENSBGRP00000007041.1"/>
    <property type="gene ID" value="ENSBGRG00000004306.1"/>
</dbReference>
<reference evidence="6" key="2">
    <citation type="submission" date="2025-08" db="UniProtKB">
        <authorList>
            <consortium name="Ensembl"/>
        </authorList>
    </citation>
    <scope>IDENTIFICATION</scope>
</reference>
<keyword evidence="3" id="KW-0238">DNA-binding</keyword>
<feature type="region of interest" description="Disordered" evidence="5">
    <location>
        <begin position="1"/>
        <end position="37"/>
    </location>
</feature>
<feature type="region of interest" description="Disordered" evidence="5">
    <location>
        <begin position="103"/>
        <end position="152"/>
    </location>
</feature>
<feature type="compositionally biased region" description="Basic and acidic residues" evidence="5">
    <location>
        <begin position="114"/>
        <end position="124"/>
    </location>
</feature>
<dbReference type="GO" id="GO:0000785">
    <property type="term" value="C:chromatin"/>
    <property type="evidence" value="ECO:0007669"/>
    <property type="project" value="InterPro"/>
</dbReference>
<evidence type="ECO:0000256" key="4">
    <source>
        <dbReference type="ARBA" id="ARBA00023242"/>
    </source>
</evidence>
<evidence type="ECO:0000256" key="3">
    <source>
        <dbReference type="ARBA" id="ARBA00023125"/>
    </source>
</evidence>
<dbReference type="AlphaFoldDB" id="A0A8B9WMC2"/>
<sequence length="152" mass="16571">MVSTSNKTQKRFAPPPLPEREFSVSKTARLSPPDGLPGCQRNLLPPNLNLNQEKHLLSCSPHGRTASHCIKRGCPPETHLRRSQSPMDFLSCLLHFHGSLHKEPAAKVSKGVKGKKEEKQEAGKEGTAAPSENGDTKTEEAQKTESVANEGE</sequence>
<dbReference type="Pfam" id="PF01101">
    <property type="entry name" value="HMG14_17"/>
    <property type="match status" value="1"/>
</dbReference>
<evidence type="ECO:0000313" key="7">
    <source>
        <dbReference type="Proteomes" id="UP000694520"/>
    </source>
</evidence>
<name>A0A8B9WMC2_BOSMU</name>
<dbReference type="InterPro" id="IPR000079">
    <property type="entry name" value="HMGN_fam"/>
</dbReference>
<dbReference type="Proteomes" id="UP000694520">
    <property type="component" value="Chromosome 10"/>
</dbReference>
<organism evidence="6 7">
    <name type="scientific">Bos mutus grunniens</name>
    <name type="common">Wild yak</name>
    <name type="synonym">Bos grunniens</name>
    <dbReference type="NCBI Taxonomy" id="30521"/>
    <lineage>
        <taxon>Eukaryota</taxon>
        <taxon>Metazoa</taxon>
        <taxon>Chordata</taxon>
        <taxon>Craniata</taxon>
        <taxon>Vertebrata</taxon>
        <taxon>Euteleostomi</taxon>
        <taxon>Mammalia</taxon>
        <taxon>Eutheria</taxon>
        <taxon>Laurasiatheria</taxon>
        <taxon>Artiodactyla</taxon>
        <taxon>Ruminantia</taxon>
        <taxon>Pecora</taxon>
        <taxon>Bovidae</taxon>
        <taxon>Bovinae</taxon>
        <taxon>Bos</taxon>
    </lineage>
</organism>
<keyword evidence="4" id="KW-0539">Nucleus</keyword>
<dbReference type="SMART" id="SM00527">
    <property type="entry name" value="HMG17"/>
    <property type="match status" value="1"/>
</dbReference>
<evidence type="ECO:0000256" key="2">
    <source>
        <dbReference type="ARBA" id="ARBA00007696"/>
    </source>
</evidence>
<keyword evidence="7" id="KW-1185">Reference proteome</keyword>
<reference evidence="6" key="1">
    <citation type="submission" date="2019-05" db="EMBL/GenBank/DDBJ databases">
        <authorList>
            <person name="Zhang S."/>
            <person name="Liu J."/>
        </authorList>
    </citation>
    <scope>NUCLEOTIDE SEQUENCE [LARGE SCALE GENOMIC DNA]</scope>
</reference>
<evidence type="ECO:0000313" key="6">
    <source>
        <dbReference type="Ensembl" id="ENSBGRP00000007041.1"/>
    </source>
</evidence>
<dbReference type="GO" id="GO:0005634">
    <property type="term" value="C:nucleus"/>
    <property type="evidence" value="ECO:0007669"/>
    <property type="project" value="UniProtKB-SubCell"/>
</dbReference>
<dbReference type="GO" id="GO:0031492">
    <property type="term" value="F:nucleosomal DNA binding"/>
    <property type="evidence" value="ECO:0007669"/>
    <property type="project" value="InterPro"/>
</dbReference>
<proteinExistence type="inferred from homology"/>
<comment type="subcellular location">
    <subcellularLocation>
        <location evidence="1">Nucleus</location>
    </subcellularLocation>
</comment>
<accession>A0A8B9WMC2</accession>